<keyword evidence="2" id="KW-1185">Reference proteome</keyword>
<protein>
    <submittedName>
        <fullName evidence="1">Uncharacterized protein</fullName>
    </submittedName>
</protein>
<dbReference type="EMBL" id="JAWWNJ010000082">
    <property type="protein sequence ID" value="KAK7001606.1"/>
    <property type="molecule type" value="Genomic_DNA"/>
</dbReference>
<reference evidence="1 2" key="1">
    <citation type="journal article" date="2024" name="J Genomics">
        <title>Draft genome sequencing and assembly of Favolaschia claudopus CIRM-BRFM 2984 isolated from oak limbs.</title>
        <authorList>
            <person name="Navarro D."/>
            <person name="Drula E."/>
            <person name="Chaduli D."/>
            <person name="Cazenave R."/>
            <person name="Ahrendt S."/>
            <person name="Wang J."/>
            <person name="Lipzen A."/>
            <person name="Daum C."/>
            <person name="Barry K."/>
            <person name="Grigoriev I.V."/>
            <person name="Favel A."/>
            <person name="Rosso M.N."/>
            <person name="Martin F."/>
        </authorList>
    </citation>
    <scope>NUCLEOTIDE SEQUENCE [LARGE SCALE GENOMIC DNA]</scope>
    <source>
        <strain evidence="1 2">CIRM-BRFM 2984</strain>
    </source>
</reference>
<gene>
    <name evidence="1" type="ORF">R3P38DRAFT_2795502</name>
</gene>
<comment type="caution">
    <text evidence="1">The sequence shown here is derived from an EMBL/GenBank/DDBJ whole genome shotgun (WGS) entry which is preliminary data.</text>
</comment>
<dbReference type="Proteomes" id="UP001362999">
    <property type="component" value="Unassembled WGS sequence"/>
</dbReference>
<sequence>MHDFLLVVAALRLDNLTSSSYLLAIALVPSTSSEVGVDVVSPLLLHHHLPPRHCRLHRVYTRISTSPRSPRRYPRRRPSVYLHPQSLKVLIHVLDVPRARGLLPKALLTRQTHSSFGFRVPASDKTRSMPTLIYLQKSKFDFSPSVAQGTYIQRVQDS</sequence>
<evidence type="ECO:0000313" key="1">
    <source>
        <dbReference type="EMBL" id="KAK7001606.1"/>
    </source>
</evidence>
<name>A0AAW0A7R5_9AGAR</name>
<evidence type="ECO:0000313" key="2">
    <source>
        <dbReference type="Proteomes" id="UP001362999"/>
    </source>
</evidence>
<organism evidence="1 2">
    <name type="scientific">Favolaschia claudopus</name>
    <dbReference type="NCBI Taxonomy" id="2862362"/>
    <lineage>
        <taxon>Eukaryota</taxon>
        <taxon>Fungi</taxon>
        <taxon>Dikarya</taxon>
        <taxon>Basidiomycota</taxon>
        <taxon>Agaricomycotina</taxon>
        <taxon>Agaricomycetes</taxon>
        <taxon>Agaricomycetidae</taxon>
        <taxon>Agaricales</taxon>
        <taxon>Marasmiineae</taxon>
        <taxon>Mycenaceae</taxon>
        <taxon>Favolaschia</taxon>
    </lineage>
</organism>
<accession>A0AAW0A7R5</accession>
<proteinExistence type="predicted"/>
<dbReference type="AlphaFoldDB" id="A0AAW0A7R5"/>